<dbReference type="GO" id="GO:0050308">
    <property type="term" value="F:sugar-phosphatase activity"/>
    <property type="evidence" value="ECO:0007669"/>
    <property type="project" value="TreeGrafter"/>
</dbReference>
<reference evidence="1 2" key="1">
    <citation type="submission" date="2020-12" db="EMBL/GenBank/DDBJ databases">
        <title>Sulforoseuscoccus oceanibium gen. nov., sp. nov., a representative of the phylum Verrucomicrobia with special cytoplasmic membrane, and proposal of Sulforoseuscoccusaceae fam. nov.</title>
        <authorList>
            <person name="Xi F."/>
        </authorList>
    </citation>
    <scope>NUCLEOTIDE SEQUENCE [LARGE SCALE GENOMIC DNA]</scope>
    <source>
        <strain evidence="1 2">T37</strain>
    </source>
</reference>
<gene>
    <name evidence="1" type="ORF">G3M56_009645</name>
</gene>
<keyword evidence="2" id="KW-1185">Reference proteome</keyword>
<dbReference type="InterPro" id="IPR051806">
    <property type="entry name" value="HAD-like_SPP"/>
</dbReference>
<dbReference type="RefSeq" id="WP_164362492.1">
    <property type="nucleotide sequence ID" value="NZ_CP066776.1"/>
</dbReference>
<dbReference type="InterPro" id="IPR023214">
    <property type="entry name" value="HAD_sf"/>
</dbReference>
<dbReference type="SFLD" id="SFLDG01135">
    <property type="entry name" value="C1.5.6:_HAD__Beta-PGM__Phospha"/>
    <property type="match status" value="1"/>
</dbReference>
<dbReference type="NCBIfam" id="TIGR01509">
    <property type="entry name" value="HAD-SF-IA-v3"/>
    <property type="match status" value="1"/>
</dbReference>
<name>A0A6B3L284_9BACT</name>
<dbReference type="AlphaFoldDB" id="A0A6B3L284"/>
<sequence>MTDLDHLIDHDLIDAVIFDCDGTLVDTMRAHFAAWNHALAVNGAEFSIDWETFRQWGGIAATQVVRMLNDQHGVMLDAEYVRVAKQSHLEHALVNTEEIEVIATFARKLFGNTPIAVASGGHPANVSASLTAAGLRPLFPDELIITPFDVEHGKPAPDMFLLAAERLGIAPERCLVVEDGPPGIEGAKAAGMHWLFLDEHGTPVEMSAGLHA</sequence>
<dbReference type="Gene3D" id="3.40.50.1000">
    <property type="entry name" value="HAD superfamily/HAD-like"/>
    <property type="match status" value="1"/>
</dbReference>
<dbReference type="EMBL" id="CP066776">
    <property type="protein sequence ID" value="QQL44157.1"/>
    <property type="molecule type" value="Genomic_DNA"/>
</dbReference>
<protein>
    <submittedName>
        <fullName evidence="1">HAD family phosphatase</fullName>
    </submittedName>
</protein>
<organism evidence="1 2">
    <name type="scientific">Sulfuriroseicoccus oceanibius</name>
    <dbReference type="NCBI Taxonomy" id="2707525"/>
    <lineage>
        <taxon>Bacteria</taxon>
        <taxon>Pseudomonadati</taxon>
        <taxon>Verrucomicrobiota</taxon>
        <taxon>Verrucomicrobiia</taxon>
        <taxon>Verrucomicrobiales</taxon>
        <taxon>Verrucomicrobiaceae</taxon>
        <taxon>Sulfuriroseicoccus</taxon>
    </lineage>
</organism>
<dbReference type="KEGG" id="soa:G3M56_009645"/>
<dbReference type="Pfam" id="PF00702">
    <property type="entry name" value="Hydrolase"/>
    <property type="match status" value="1"/>
</dbReference>
<dbReference type="Proteomes" id="UP000475117">
    <property type="component" value="Chromosome"/>
</dbReference>
<proteinExistence type="predicted"/>
<dbReference type="SFLD" id="SFLDS00003">
    <property type="entry name" value="Haloacid_Dehalogenase"/>
    <property type="match status" value="1"/>
</dbReference>
<dbReference type="PANTHER" id="PTHR43481:SF4">
    <property type="entry name" value="GLYCEROL-1-PHOSPHATE PHOSPHOHYDROLASE 1-RELATED"/>
    <property type="match status" value="1"/>
</dbReference>
<evidence type="ECO:0000313" key="1">
    <source>
        <dbReference type="EMBL" id="QQL44157.1"/>
    </source>
</evidence>
<dbReference type="Gene3D" id="1.10.150.240">
    <property type="entry name" value="Putative phosphatase, domain 2"/>
    <property type="match status" value="1"/>
</dbReference>
<dbReference type="PANTHER" id="PTHR43481">
    <property type="entry name" value="FRUCTOSE-1-PHOSPHATE PHOSPHATASE"/>
    <property type="match status" value="1"/>
</dbReference>
<evidence type="ECO:0000313" key="2">
    <source>
        <dbReference type="Proteomes" id="UP000475117"/>
    </source>
</evidence>
<dbReference type="InterPro" id="IPR023198">
    <property type="entry name" value="PGP-like_dom2"/>
</dbReference>
<dbReference type="InterPro" id="IPR036412">
    <property type="entry name" value="HAD-like_sf"/>
</dbReference>
<accession>A0A6B3L284</accession>
<dbReference type="SFLD" id="SFLDG01129">
    <property type="entry name" value="C1.5:_HAD__Beta-PGM__Phosphata"/>
    <property type="match status" value="1"/>
</dbReference>
<dbReference type="SUPFAM" id="SSF56784">
    <property type="entry name" value="HAD-like"/>
    <property type="match status" value="1"/>
</dbReference>
<dbReference type="InterPro" id="IPR006439">
    <property type="entry name" value="HAD-SF_hydro_IA"/>
</dbReference>